<evidence type="ECO:0000313" key="1">
    <source>
        <dbReference type="EMBL" id="GGQ13792.1"/>
    </source>
</evidence>
<dbReference type="EMBL" id="BMQJ01000013">
    <property type="protein sequence ID" value="GGQ13792.1"/>
    <property type="molecule type" value="Genomic_DNA"/>
</dbReference>
<protein>
    <submittedName>
        <fullName evidence="1">Uncharacterized protein</fullName>
    </submittedName>
</protein>
<comment type="caution">
    <text evidence="1">The sequence shown here is derived from an EMBL/GenBank/DDBJ whole genome shotgun (WGS) entry which is preliminary data.</text>
</comment>
<dbReference type="RefSeq" id="WP_189248895.1">
    <property type="nucleotide sequence ID" value="NZ_BMQJ01000013.1"/>
</dbReference>
<reference evidence="2" key="1">
    <citation type="journal article" date="2019" name="Int. J. Syst. Evol. Microbiol.">
        <title>The Global Catalogue of Microorganisms (GCM) 10K type strain sequencing project: providing services to taxonomists for standard genome sequencing and annotation.</title>
        <authorList>
            <consortium name="The Broad Institute Genomics Platform"/>
            <consortium name="The Broad Institute Genome Sequencing Center for Infectious Disease"/>
            <person name="Wu L."/>
            <person name="Ma J."/>
        </authorList>
    </citation>
    <scope>NUCLEOTIDE SEQUENCE [LARGE SCALE GENOMIC DNA]</scope>
    <source>
        <strain evidence="2">JCM 3115</strain>
    </source>
</reference>
<proteinExistence type="predicted"/>
<dbReference type="Proteomes" id="UP000611554">
    <property type="component" value="Unassembled WGS sequence"/>
</dbReference>
<organism evidence="1 2">
    <name type="scientific">Streptosporangium pseudovulgare</name>
    <dbReference type="NCBI Taxonomy" id="35765"/>
    <lineage>
        <taxon>Bacteria</taxon>
        <taxon>Bacillati</taxon>
        <taxon>Actinomycetota</taxon>
        <taxon>Actinomycetes</taxon>
        <taxon>Streptosporangiales</taxon>
        <taxon>Streptosporangiaceae</taxon>
        <taxon>Streptosporangium</taxon>
    </lineage>
</organism>
<sequence>MLLYGHLLKDRSTMYDLTSRLELRATSEDNRVLDALAHARRYKTSRDYILERHEGGRPVDISFATLNWQKAVRDKNRPGVFVRKHFEAMVFAAFA</sequence>
<keyword evidence="2" id="KW-1185">Reference proteome</keyword>
<name>A0ABQ2R798_9ACTN</name>
<evidence type="ECO:0000313" key="2">
    <source>
        <dbReference type="Proteomes" id="UP000611554"/>
    </source>
</evidence>
<gene>
    <name evidence="1" type="ORF">GCM10010140_49950</name>
</gene>
<accession>A0ABQ2R798</accession>